<dbReference type="GO" id="GO:0005634">
    <property type="term" value="C:nucleus"/>
    <property type="evidence" value="ECO:0007669"/>
    <property type="project" value="UniProtKB-SubCell"/>
</dbReference>
<keyword evidence="6" id="KW-0090">Biological rhythms</keyword>
<evidence type="ECO:0000256" key="12">
    <source>
        <dbReference type="SAM" id="SignalP"/>
    </source>
</evidence>
<dbReference type="InterPro" id="IPR035965">
    <property type="entry name" value="PAS-like_dom_sf"/>
</dbReference>
<reference evidence="14" key="1">
    <citation type="submission" date="2025-08" db="UniProtKB">
        <authorList>
            <consortium name="Ensembl"/>
        </authorList>
    </citation>
    <scope>IDENTIFICATION</scope>
</reference>
<evidence type="ECO:0000256" key="6">
    <source>
        <dbReference type="ARBA" id="ARBA00023108"/>
    </source>
</evidence>
<dbReference type="PANTHER" id="PTHR11269">
    <property type="entry name" value="PERIOD CIRCADIAN PROTEIN"/>
    <property type="match status" value="1"/>
</dbReference>
<feature type="compositionally biased region" description="Polar residues" evidence="11">
    <location>
        <begin position="589"/>
        <end position="601"/>
    </location>
</feature>
<dbReference type="SMART" id="SM00091">
    <property type="entry name" value="PAS"/>
    <property type="match status" value="2"/>
</dbReference>
<dbReference type="GO" id="GO:0000122">
    <property type="term" value="P:negative regulation of transcription by RNA polymerase II"/>
    <property type="evidence" value="ECO:0007669"/>
    <property type="project" value="TreeGrafter"/>
</dbReference>
<evidence type="ECO:0000256" key="2">
    <source>
        <dbReference type="ARBA" id="ARBA00004496"/>
    </source>
</evidence>
<dbReference type="FunFam" id="3.30.450.20:FF:000004">
    <property type="entry name" value="Period circadian protein homolog 3"/>
    <property type="match status" value="1"/>
</dbReference>
<dbReference type="InterPro" id="IPR048814">
    <property type="entry name" value="Per1-3_PAS-A"/>
</dbReference>
<dbReference type="AlphaFoldDB" id="A0A8C2ER88"/>
<accession>A0A8C2ER88</accession>
<keyword evidence="5" id="KW-0805">Transcription regulation</keyword>
<dbReference type="CDD" id="cd00130">
    <property type="entry name" value="PAS"/>
    <property type="match status" value="1"/>
</dbReference>
<dbReference type="InterPro" id="IPR000014">
    <property type="entry name" value="PAS"/>
</dbReference>
<evidence type="ECO:0000256" key="11">
    <source>
        <dbReference type="SAM" id="MobiDB-lite"/>
    </source>
</evidence>
<feature type="compositionally biased region" description="Polar residues" evidence="11">
    <location>
        <begin position="805"/>
        <end position="821"/>
    </location>
</feature>
<evidence type="ECO:0000256" key="3">
    <source>
        <dbReference type="ARBA" id="ARBA00022490"/>
    </source>
</evidence>
<evidence type="ECO:0000256" key="4">
    <source>
        <dbReference type="ARBA" id="ARBA00022737"/>
    </source>
</evidence>
<dbReference type="Pfam" id="PF23170">
    <property type="entry name" value="bHLH_PER"/>
    <property type="match status" value="1"/>
</dbReference>
<keyword evidence="12" id="KW-0732">Signal</keyword>
<dbReference type="InterPro" id="IPR013655">
    <property type="entry name" value="PAS_fold_3"/>
</dbReference>
<dbReference type="Pfam" id="PF21353">
    <property type="entry name" value="Per3-like_PAS-A"/>
    <property type="match status" value="1"/>
</dbReference>
<dbReference type="InterPro" id="IPR022728">
    <property type="entry name" value="Period_circadian-like_C"/>
</dbReference>
<dbReference type="Proteomes" id="UP000694701">
    <property type="component" value="Unplaced"/>
</dbReference>
<feature type="region of interest" description="Disordered" evidence="11">
    <location>
        <begin position="584"/>
        <end position="603"/>
    </location>
</feature>
<dbReference type="Ensembl" id="ENSCCRT00020048248.1">
    <property type="protein sequence ID" value="ENSCCRP00020044218.1"/>
    <property type="gene ID" value="ENSCCRG00020019630.1"/>
</dbReference>
<comment type="subcellular location">
    <subcellularLocation>
        <location evidence="2">Cytoplasm</location>
    </subcellularLocation>
    <subcellularLocation>
        <location evidence="1">Nucleus</location>
    </subcellularLocation>
</comment>
<feature type="region of interest" description="Disordered" evidence="11">
    <location>
        <begin position="799"/>
        <end position="821"/>
    </location>
</feature>
<dbReference type="GO" id="GO:0043153">
    <property type="term" value="P:entrainment of circadian clock by photoperiod"/>
    <property type="evidence" value="ECO:0007669"/>
    <property type="project" value="TreeGrafter"/>
</dbReference>
<dbReference type="Pfam" id="PF08447">
    <property type="entry name" value="PAS_3"/>
    <property type="match status" value="1"/>
</dbReference>
<proteinExistence type="predicted"/>
<evidence type="ECO:0000313" key="14">
    <source>
        <dbReference type="Ensembl" id="ENSCCRP00020044218.1"/>
    </source>
</evidence>
<evidence type="ECO:0000259" key="13">
    <source>
        <dbReference type="PROSITE" id="PS50112"/>
    </source>
</evidence>
<dbReference type="GO" id="GO:0032922">
    <property type="term" value="P:circadian regulation of gene expression"/>
    <property type="evidence" value="ECO:0007669"/>
    <property type="project" value="TreeGrafter"/>
</dbReference>
<evidence type="ECO:0000256" key="7">
    <source>
        <dbReference type="ARBA" id="ARBA00023163"/>
    </source>
</evidence>
<evidence type="ECO:0000256" key="10">
    <source>
        <dbReference type="ARBA" id="ARBA00042893"/>
    </source>
</evidence>
<dbReference type="PANTHER" id="PTHR11269:SF9">
    <property type="entry name" value="PERIOD CIRCADIAN PROTEIN HOMOLOG 2"/>
    <property type="match status" value="1"/>
</dbReference>
<evidence type="ECO:0000256" key="8">
    <source>
        <dbReference type="ARBA" id="ARBA00023242"/>
    </source>
</evidence>
<feature type="compositionally biased region" description="Basic residues" evidence="11">
    <location>
        <begin position="663"/>
        <end position="675"/>
    </location>
</feature>
<keyword evidence="4" id="KW-0677">Repeat</keyword>
<dbReference type="GO" id="GO:0005737">
    <property type="term" value="C:cytoplasm"/>
    <property type="evidence" value="ECO:0007669"/>
    <property type="project" value="UniProtKB-SubCell"/>
</dbReference>
<evidence type="ECO:0000256" key="9">
    <source>
        <dbReference type="ARBA" id="ARBA00039684"/>
    </source>
</evidence>
<keyword evidence="7" id="KW-0804">Transcription</keyword>
<feature type="compositionally biased region" description="Low complexity" evidence="11">
    <location>
        <begin position="451"/>
        <end position="470"/>
    </location>
</feature>
<feature type="region of interest" description="Disordered" evidence="11">
    <location>
        <begin position="429"/>
        <end position="480"/>
    </location>
</feature>
<dbReference type="SUPFAM" id="SSF55785">
    <property type="entry name" value="PYP-like sensor domain (PAS domain)"/>
    <property type="match status" value="1"/>
</dbReference>
<dbReference type="PROSITE" id="PS50112">
    <property type="entry name" value="PAS"/>
    <property type="match status" value="1"/>
</dbReference>
<evidence type="ECO:0000256" key="1">
    <source>
        <dbReference type="ARBA" id="ARBA00004123"/>
    </source>
</evidence>
<feature type="compositionally biased region" description="Polar residues" evidence="11">
    <location>
        <begin position="877"/>
        <end position="908"/>
    </location>
</feature>
<name>A0A8C2ER88_CYPCA</name>
<feature type="domain" description="PAS" evidence="13">
    <location>
        <begin position="298"/>
        <end position="341"/>
    </location>
</feature>
<dbReference type="GO" id="GO:0000976">
    <property type="term" value="F:transcription cis-regulatory region binding"/>
    <property type="evidence" value="ECO:0007669"/>
    <property type="project" value="TreeGrafter"/>
</dbReference>
<feature type="region of interest" description="Disordered" evidence="11">
    <location>
        <begin position="874"/>
        <end position="914"/>
    </location>
</feature>
<protein>
    <recommendedName>
        <fullName evidence="9">Period circadian protein homolog 2</fullName>
    </recommendedName>
    <alternativeName>
        <fullName evidence="10">Circadian clock protein PERIOD 2</fullName>
    </alternativeName>
</protein>
<feature type="region of interest" description="Disordered" evidence="11">
    <location>
        <begin position="660"/>
        <end position="713"/>
    </location>
</feature>
<dbReference type="InterPro" id="IPR050760">
    <property type="entry name" value="Period_circadian_regulator"/>
</dbReference>
<dbReference type="FunFam" id="3.30.450.20:FF:000013">
    <property type="entry name" value="Period circadian protein homolog 2"/>
    <property type="match status" value="1"/>
</dbReference>
<sequence>MFFFFTYICCSLHLLFFLCSSNSQSFSPPSSNNAFSLVSSELDNPSTSGCSSEQSAKAKTQKELFKTLKELKYHLPPDKRSKGRASTLHTLRYALRCVKEVKANEEYYQMLMINDSQPSGLDVSSYTIEEINSITSEYTLKNADIFAAAVSLITGKIMYISEQAAGILNCRKDEFKDRKFVEFLTPRDVSVFYSFTTPYRLPSWSMCTGTESSTEFMQEKSFFCRISGGKEKEGDLQYYPFRLTPYLMKVQESELSEEHFCCLILAERVHSGYEAPRIPPDKRIFTTTHTPNCVFQDVDERAVPLLGFLPQDLIGTSLLLHLHPSDRPIMLAVHRKILQYVGQPFDHSSIRFCVRNGEYITLDTSWCSFVNPWSRKVSFVIGRHKVCMGPINEDVFSAPAFTEEKIMDSDIQEITEQIERLLLQPVHSMGSSGYGSHGSSGSHEHPLSIASSSDSNGNGNTFSSNTTSSNSDEDKNASDASLQQTNGNFVFLGFLTVPEDNVLIDTKKRCFFQFLFAIFFYVFLDSLGMEATSLMSIKTNEKPPPGPAPGRVIGGPLSPLDLASKADSVVSQCSYSSTIVHVGDKKTQPESGTGSHTLSQKNRAKLGLTKQVLAAHTQKEEQAFLSRCRELRSGQARQKDCPLRACRSKAGAGVPVTQATTKKIWRTKKSKKARTKHPDSSDNAASQHRPLPPLHGLNQTSWSPSETSQSGLSVPFTNVVPGYPLYPVVPSVAPPQAPTGVAESKNTQATPSTATYPTPLATPVVAFVLPGFVTHHCFQTHTSFTSQHSPLQLNLLQMEEKQESHTTAPQSSTQGNCSLVQDKNNTSINSTASAINDLQQAFCLGNGGHCDDQSSSSSMLDLLLQEDSHSGMGSAMSAFTGSTSNDCNTNSGTAGSNTSKYFGSVDSSENSHKSKDIIKEQEKDFKYVLQEPVWRFTANDDDCVMMTYQVPSRDMEKVLGEDRECLRRMQKNQPRFSSEQRRELIDQHPWMRRGSLPNAINVMVCDSRDGRYRKKKSQIFSDRILLLSQNNFPI</sequence>
<keyword evidence="3" id="KW-0963">Cytoplasm</keyword>
<keyword evidence="8" id="KW-0539">Nucleus</keyword>
<evidence type="ECO:0000256" key="5">
    <source>
        <dbReference type="ARBA" id="ARBA00023015"/>
    </source>
</evidence>
<dbReference type="InterPro" id="IPR057310">
    <property type="entry name" value="PER1-3_bHLH"/>
</dbReference>
<organism evidence="14 15">
    <name type="scientific">Cyprinus carpio</name>
    <name type="common">Common carp</name>
    <dbReference type="NCBI Taxonomy" id="7962"/>
    <lineage>
        <taxon>Eukaryota</taxon>
        <taxon>Metazoa</taxon>
        <taxon>Chordata</taxon>
        <taxon>Craniata</taxon>
        <taxon>Vertebrata</taxon>
        <taxon>Euteleostomi</taxon>
        <taxon>Actinopterygii</taxon>
        <taxon>Neopterygii</taxon>
        <taxon>Teleostei</taxon>
        <taxon>Ostariophysi</taxon>
        <taxon>Cypriniformes</taxon>
        <taxon>Cyprinidae</taxon>
        <taxon>Cyprininae</taxon>
        <taxon>Cyprinus</taxon>
    </lineage>
</organism>
<dbReference type="Pfam" id="PF12114">
    <property type="entry name" value="Period_C"/>
    <property type="match status" value="1"/>
</dbReference>
<feature type="chain" id="PRO_5034418295" description="Period circadian protein homolog 2" evidence="12">
    <location>
        <begin position="24"/>
        <end position="1034"/>
    </location>
</feature>
<feature type="compositionally biased region" description="Polar residues" evidence="11">
    <location>
        <begin position="697"/>
        <end position="713"/>
    </location>
</feature>
<dbReference type="Gene3D" id="3.30.450.20">
    <property type="entry name" value="PAS domain"/>
    <property type="match status" value="2"/>
</dbReference>
<evidence type="ECO:0000313" key="15">
    <source>
        <dbReference type="Proteomes" id="UP000694701"/>
    </source>
</evidence>
<dbReference type="GO" id="GO:0001222">
    <property type="term" value="F:transcription corepressor binding"/>
    <property type="evidence" value="ECO:0007669"/>
    <property type="project" value="TreeGrafter"/>
</dbReference>
<feature type="signal peptide" evidence="12">
    <location>
        <begin position="1"/>
        <end position="23"/>
    </location>
</feature>